<dbReference type="InterPro" id="IPR008880">
    <property type="entry name" value="Trigger_fac_C"/>
</dbReference>
<dbReference type="Proteomes" id="UP000214760">
    <property type="component" value="Unassembled WGS sequence"/>
</dbReference>
<dbReference type="InterPro" id="IPR046357">
    <property type="entry name" value="PPIase_dom_sf"/>
</dbReference>
<feature type="region of interest" description="Disordered" evidence="11">
    <location>
        <begin position="367"/>
        <end position="401"/>
    </location>
</feature>
<dbReference type="RefSeq" id="WP_051684498.1">
    <property type="nucleotide sequence ID" value="NZ_FOZC01000001.1"/>
</dbReference>
<keyword evidence="8" id="KW-0131">Cell cycle</keyword>
<keyword evidence="5 10" id="KW-0697">Rotamase</keyword>
<evidence type="ECO:0000256" key="12">
    <source>
        <dbReference type="SAM" id="SignalP"/>
    </source>
</evidence>
<evidence type="ECO:0000256" key="1">
    <source>
        <dbReference type="ARBA" id="ARBA00000971"/>
    </source>
</evidence>
<evidence type="ECO:0000256" key="11">
    <source>
        <dbReference type="SAM" id="MobiDB-lite"/>
    </source>
</evidence>
<protein>
    <recommendedName>
        <fullName evidence="10">peptidylprolyl isomerase</fullName>
        <ecNumber evidence="10">5.2.1.8</ecNumber>
    </recommendedName>
</protein>
<evidence type="ECO:0000256" key="5">
    <source>
        <dbReference type="ARBA" id="ARBA00023110"/>
    </source>
</evidence>
<dbReference type="InterPro" id="IPR037041">
    <property type="entry name" value="Trigger_fac_C_sf"/>
</dbReference>
<dbReference type="InterPro" id="IPR001179">
    <property type="entry name" value="PPIase_FKBP_dom"/>
</dbReference>
<dbReference type="Gene3D" id="3.10.50.40">
    <property type="match status" value="1"/>
</dbReference>
<dbReference type="PROSITE" id="PS51257">
    <property type="entry name" value="PROKAR_LIPOPROTEIN"/>
    <property type="match status" value="1"/>
</dbReference>
<evidence type="ECO:0000259" key="13">
    <source>
        <dbReference type="PROSITE" id="PS50059"/>
    </source>
</evidence>
<feature type="signal peptide" evidence="12">
    <location>
        <begin position="1"/>
        <end position="29"/>
    </location>
</feature>
<dbReference type="GO" id="GO:0005737">
    <property type="term" value="C:cytoplasm"/>
    <property type="evidence" value="ECO:0007669"/>
    <property type="project" value="UniProtKB-SubCell"/>
</dbReference>
<evidence type="ECO:0000256" key="6">
    <source>
        <dbReference type="ARBA" id="ARBA00023186"/>
    </source>
</evidence>
<dbReference type="GO" id="GO:0003755">
    <property type="term" value="F:peptidyl-prolyl cis-trans isomerase activity"/>
    <property type="evidence" value="ECO:0007669"/>
    <property type="project" value="UniProtKB-KW"/>
</dbReference>
<dbReference type="Pfam" id="PF05698">
    <property type="entry name" value="Trigger_C"/>
    <property type="match status" value="1"/>
</dbReference>
<feature type="chain" id="PRO_5039125984" description="peptidylprolyl isomerase" evidence="12">
    <location>
        <begin position="30"/>
        <end position="401"/>
    </location>
</feature>
<evidence type="ECO:0000256" key="4">
    <source>
        <dbReference type="ARBA" id="ARBA00022618"/>
    </source>
</evidence>
<feature type="compositionally biased region" description="Low complexity" evidence="11">
    <location>
        <begin position="376"/>
        <end position="386"/>
    </location>
</feature>
<dbReference type="EMBL" id="FOZC01000001">
    <property type="protein sequence ID" value="SFR64490.1"/>
    <property type="molecule type" value="Genomic_DNA"/>
</dbReference>
<dbReference type="Gene3D" id="1.10.3120.10">
    <property type="entry name" value="Trigger factor, C-terminal domain"/>
    <property type="match status" value="1"/>
</dbReference>
<sequence length="401" mass="43352">MKKMIKASILCAAVAMVVASGCSKFSSNANQTTAAETTAESAADAAADVQTESYADESSITLGEYKKIPVEVTKRDVTDSDVEAQINQVLAANPNYVEVDREAQDGDTVTIDYKGTVNGEEFSGGSAEGYILVLGSHTFIDGFEDGVAGMKVGENKDLNLKFPDGYGNKDLAGKDVVFNVTLQKVTEKKEAELNDEFVQKVAPDAKTVDGYKAQIRKSLEDQAAQSKKSEMDQQILQKLVDSSTIVLGKEDVEKEFNSLLIRTTQQAQQYGIDFDTYASYMGTNADGLRKMLRAQAENTVKSRLVLGEVAAKENLKAEDSDRQAIASMYGFDNIDALKESYTDASDEDIDKDALYMKVMTFLEKNADVTEVEPTQAAAEETSAADESTADGESAEETTAAQ</sequence>
<proteinExistence type="inferred from homology"/>
<dbReference type="GO" id="GO:0006457">
    <property type="term" value="P:protein folding"/>
    <property type="evidence" value="ECO:0007669"/>
    <property type="project" value="InterPro"/>
</dbReference>
<accession>A0A1I6IDQ2</accession>
<evidence type="ECO:0000256" key="7">
    <source>
        <dbReference type="ARBA" id="ARBA00023235"/>
    </source>
</evidence>
<evidence type="ECO:0000256" key="10">
    <source>
        <dbReference type="PROSITE-ProRule" id="PRU00277"/>
    </source>
</evidence>
<keyword evidence="7 10" id="KW-0413">Isomerase</keyword>
<evidence type="ECO:0000256" key="9">
    <source>
        <dbReference type="ARBA" id="ARBA00024849"/>
    </source>
</evidence>
<evidence type="ECO:0000256" key="8">
    <source>
        <dbReference type="ARBA" id="ARBA00023306"/>
    </source>
</evidence>
<reference evidence="14 15" key="1">
    <citation type="submission" date="2016-10" db="EMBL/GenBank/DDBJ databases">
        <authorList>
            <person name="de Groot N.N."/>
        </authorList>
    </citation>
    <scope>NUCLEOTIDE SEQUENCE [LARGE SCALE GENOMIC DNA]</scope>
    <source>
        <strain evidence="14 15">F</strain>
    </source>
</reference>
<comment type="function">
    <text evidence="9">Involved in protein export. Acts as a chaperone by maintaining the newly synthesized protein in an open conformation. Functions as a peptidyl-prolyl cis-trans isomerase.</text>
</comment>
<feature type="domain" description="PPIase FKBP-type" evidence="13">
    <location>
        <begin position="106"/>
        <end position="192"/>
    </location>
</feature>
<dbReference type="SUPFAM" id="SSF54534">
    <property type="entry name" value="FKBP-like"/>
    <property type="match status" value="1"/>
</dbReference>
<keyword evidence="6" id="KW-0143">Chaperone</keyword>
<dbReference type="FunFam" id="3.10.50.40:FF:000001">
    <property type="entry name" value="Trigger factor"/>
    <property type="match status" value="1"/>
</dbReference>
<keyword evidence="4" id="KW-0132">Cell division</keyword>
<dbReference type="PROSITE" id="PS50059">
    <property type="entry name" value="FKBP_PPIASE"/>
    <property type="match status" value="1"/>
</dbReference>
<dbReference type="Pfam" id="PF00254">
    <property type="entry name" value="FKBP_C"/>
    <property type="match status" value="1"/>
</dbReference>
<dbReference type="InterPro" id="IPR005215">
    <property type="entry name" value="Trig_fac"/>
</dbReference>
<dbReference type="EC" id="5.2.1.8" evidence="10"/>
<dbReference type="AlphaFoldDB" id="A0A1I6IDQ2"/>
<evidence type="ECO:0000313" key="14">
    <source>
        <dbReference type="EMBL" id="SFR64490.1"/>
    </source>
</evidence>
<keyword evidence="12" id="KW-0732">Signal</keyword>
<gene>
    <name evidence="14" type="ORF">SAMN02910262_00224</name>
</gene>
<dbReference type="GO" id="GO:0051301">
    <property type="term" value="P:cell division"/>
    <property type="evidence" value="ECO:0007669"/>
    <property type="project" value="UniProtKB-KW"/>
</dbReference>
<organism evidence="14 15">
    <name type="scientific">[Clostridium] aminophilum</name>
    <dbReference type="NCBI Taxonomy" id="1526"/>
    <lineage>
        <taxon>Bacteria</taxon>
        <taxon>Bacillati</taxon>
        <taxon>Bacillota</taxon>
        <taxon>Clostridia</taxon>
        <taxon>Lachnospirales</taxon>
        <taxon>Lachnospiraceae</taxon>
    </lineage>
</organism>
<comment type="catalytic activity">
    <reaction evidence="1 10">
        <text>[protein]-peptidylproline (omega=180) = [protein]-peptidylproline (omega=0)</text>
        <dbReference type="Rhea" id="RHEA:16237"/>
        <dbReference type="Rhea" id="RHEA-COMP:10747"/>
        <dbReference type="Rhea" id="RHEA-COMP:10748"/>
        <dbReference type="ChEBI" id="CHEBI:83833"/>
        <dbReference type="ChEBI" id="CHEBI:83834"/>
        <dbReference type="EC" id="5.2.1.8"/>
    </reaction>
</comment>
<evidence type="ECO:0000313" key="15">
    <source>
        <dbReference type="Proteomes" id="UP000214760"/>
    </source>
</evidence>
<name>A0A1I6IDQ2_9FIRM</name>
<comment type="similarity">
    <text evidence="3">Belongs to the FKBP-type PPIase family. Tig subfamily.</text>
</comment>
<evidence type="ECO:0000256" key="2">
    <source>
        <dbReference type="ARBA" id="ARBA00004496"/>
    </source>
</evidence>
<dbReference type="GO" id="GO:0015031">
    <property type="term" value="P:protein transport"/>
    <property type="evidence" value="ECO:0007669"/>
    <property type="project" value="InterPro"/>
</dbReference>
<dbReference type="InterPro" id="IPR027304">
    <property type="entry name" value="Trigger_fact/SurA_dom_sf"/>
</dbReference>
<evidence type="ECO:0000256" key="3">
    <source>
        <dbReference type="ARBA" id="ARBA00005464"/>
    </source>
</evidence>
<dbReference type="SUPFAM" id="SSF109998">
    <property type="entry name" value="Triger factor/SurA peptide-binding domain-like"/>
    <property type="match status" value="1"/>
</dbReference>
<comment type="subcellular location">
    <subcellularLocation>
        <location evidence="2">Cytoplasm</location>
    </subcellularLocation>
</comment>
<dbReference type="NCBIfam" id="TIGR00115">
    <property type="entry name" value="tig"/>
    <property type="match status" value="1"/>
</dbReference>